<gene>
    <name evidence="9" type="ORF">HXL68_11570</name>
</gene>
<feature type="transmembrane region" description="Helical" evidence="7">
    <location>
        <begin position="27"/>
        <end position="49"/>
    </location>
</feature>
<keyword evidence="3 7" id="KW-1003">Cell membrane</keyword>
<evidence type="ECO:0000259" key="8">
    <source>
        <dbReference type="Pfam" id="PF09335"/>
    </source>
</evidence>
<evidence type="ECO:0000256" key="3">
    <source>
        <dbReference type="ARBA" id="ARBA00022475"/>
    </source>
</evidence>
<keyword evidence="6 7" id="KW-0472">Membrane</keyword>
<dbReference type="InterPro" id="IPR032818">
    <property type="entry name" value="DedA-like"/>
</dbReference>
<evidence type="ECO:0000256" key="4">
    <source>
        <dbReference type="ARBA" id="ARBA00022692"/>
    </source>
</evidence>
<dbReference type="EMBL" id="JABZMI010000250">
    <property type="protein sequence ID" value="MBF1165666.1"/>
    <property type="molecule type" value="Genomic_DNA"/>
</dbReference>
<dbReference type="PANTHER" id="PTHR30353:SF0">
    <property type="entry name" value="TRANSMEMBRANE PROTEIN"/>
    <property type="match status" value="1"/>
</dbReference>
<evidence type="ECO:0000256" key="1">
    <source>
        <dbReference type="ARBA" id="ARBA00004651"/>
    </source>
</evidence>
<dbReference type="AlphaFoldDB" id="A0A930BUW4"/>
<evidence type="ECO:0000256" key="2">
    <source>
        <dbReference type="ARBA" id="ARBA00010792"/>
    </source>
</evidence>
<dbReference type="GO" id="GO:0005886">
    <property type="term" value="C:plasma membrane"/>
    <property type="evidence" value="ECO:0007669"/>
    <property type="project" value="UniProtKB-SubCell"/>
</dbReference>
<protein>
    <submittedName>
        <fullName evidence="9">DedA family protein</fullName>
    </submittedName>
</protein>
<organism evidence="9 10">
    <name type="scientific">Dechloromonas agitata</name>
    <dbReference type="NCBI Taxonomy" id="73030"/>
    <lineage>
        <taxon>Bacteria</taxon>
        <taxon>Pseudomonadati</taxon>
        <taxon>Pseudomonadota</taxon>
        <taxon>Betaproteobacteria</taxon>
        <taxon>Rhodocyclales</taxon>
        <taxon>Azonexaceae</taxon>
        <taxon>Dechloromonas</taxon>
    </lineage>
</organism>
<keyword evidence="5 7" id="KW-1133">Transmembrane helix</keyword>
<dbReference type="PANTHER" id="PTHR30353">
    <property type="entry name" value="INNER MEMBRANE PROTEIN DEDA-RELATED"/>
    <property type="match status" value="1"/>
</dbReference>
<evidence type="ECO:0000313" key="9">
    <source>
        <dbReference type="EMBL" id="MBF1165666.1"/>
    </source>
</evidence>
<dbReference type="Proteomes" id="UP000718593">
    <property type="component" value="Unassembled WGS sequence"/>
</dbReference>
<dbReference type="NCBIfam" id="NF008102">
    <property type="entry name" value="PRK10847.1"/>
    <property type="match status" value="1"/>
</dbReference>
<accession>A0A930BUW4</accession>
<name>A0A930BUW4_9RHOO</name>
<comment type="caution">
    <text evidence="9">The sequence shown here is derived from an EMBL/GenBank/DDBJ whole genome shotgun (WGS) entry which is preliminary data.</text>
</comment>
<feature type="domain" description="VTT" evidence="8">
    <location>
        <begin position="49"/>
        <end position="175"/>
    </location>
</feature>
<feature type="transmembrane region" description="Helical" evidence="7">
    <location>
        <begin position="156"/>
        <end position="178"/>
    </location>
</feature>
<keyword evidence="4 7" id="KW-0812">Transmembrane</keyword>
<evidence type="ECO:0000256" key="7">
    <source>
        <dbReference type="RuleBase" id="RU367016"/>
    </source>
</evidence>
<proteinExistence type="inferred from homology"/>
<evidence type="ECO:0000313" key="10">
    <source>
        <dbReference type="Proteomes" id="UP000718593"/>
    </source>
</evidence>
<dbReference type="Pfam" id="PF09335">
    <property type="entry name" value="VTT_dom"/>
    <property type="match status" value="1"/>
</dbReference>
<dbReference type="InterPro" id="IPR032816">
    <property type="entry name" value="VTT_dom"/>
</dbReference>
<evidence type="ECO:0000256" key="5">
    <source>
        <dbReference type="ARBA" id="ARBA00022989"/>
    </source>
</evidence>
<sequence>MELLAQFIDIVLHLDKHLAILVQQYGLWIYGILFFIIFAETGFVIFPFLPGDSLLFVAGALAALGEGGMNIWTLIGVLLAAAVLGNMVNYQIGRLLGPKVFHWENSRFFNKAALQKTHAFYEKHGGKTLVISRFLPLFRTFAPFVAGIGARSYAKFLLFNLVGAAAWVVSLCLAGFWLGNMPWVKQNLSVLIVGIIVVSLIPVAVGYVKHRAAA</sequence>
<comment type="similarity">
    <text evidence="2 7">Belongs to the DedA family.</text>
</comment>
<evidence type="ECO:0000256" key="6">
    <source>
        <dbReference type="ARBA" id="ARBA00023136"/>
    </source>
</evidence>
<comment type="subcellular location">
    <subcellularLocation>
        <location evidence="1 7">Cell membrane</location>
        <topology evidence="1 7">Multi-pass membrane protein</topology>
    </subcellularLocation>
</comment>
<feature type="transmembrane region" description="Helical" evidence="7">
    <location>
        <begin position="69"/>
        <end position="89"/>
    </location>
</feature>
<feature type="transmembrane region" description="Helical" evidence="7">
    <location>
        <begin position="190"/>
        <end position="208"/>
    </location>
</feature>
<dbReference type="InterPro" id="IPR058127">
    <property type="entry name" value="DedA"/>
</dbReference>
<reference evidence="9" key="1">
    <citation type="submission" date="2020-04" db="EMBL/GenBank/DDBJ databases">
        <title>Deep metagenomics examines the oral microbiome during advanced dental caries in children, revealing novel taxa and co-occurrences with host molecules.</title>
        <authorList>
            <person name="Baker J.L."/>
            <person name="Morton J.T."/>
            <person name="Dinis M."/>
            <person name="Alvarez R."/>
            <person name="Tran N.C."/>
            <person name="Knight R."/>
            <person name="Edlund A."/>
        </authorList>
    </citation>
    <scope>NUCLEOTIDE SEQUENCE</scope>
    <source>
        <strain evidence="9">JCVI_32_bin.24</strain>
    </source>
</reference>